<evidence type="ECO:0000313" key="3">
    <source>
        <dbReference type="EMBL" id="SKC66994.1"/>
    </source>
</evidence>
<keyword evidence="4" id="KW-1185">Reference proteome</keyword>
<reference evidence="3 4" key="1">
    <citation type="submission" date="2017-02" db="EMBL/GenBank/DDBJ databases">
        <authorList>
            <person name="Peterson S.W."/>
        </authorList>
    </citation>
    <scope>NUCLEOTIDE SEQUENCE [LARGE SCALE GENOMIC DNA]</scope>
    <source>
        <strain evidence="3 4">P15</strain>
    </source>
</reference>
<organism evidence="3 4">
    <name type="scientific">Pseudoxanthomonas indica</name>
    <dbReference type="NCBI Taxonomy" id="428993"/>
    <lineage>
        <taxon>Bacteria</taxon>
        <taxon>Pseudomonadati</taxon>
        <taxon>Pseudomonadota</taxon>
        <taxon>Gammaproteobacteria</taxon>
        <taxon>Lysobacterales</taxon>
        <taxon>Lysobacteraceae</taxon>
        <taxon>Pseudoxanthomonas</taxon>
    </lineage>
</organism>
<dbReference type="AlphaFoldDB" id="A0A1T5KT85"/>
<evidence type="ECO:0000256" key="1">
    <source>
        <dbReference type="ARBA" id="ARBA00023002"/>
    </source>
</evidence>
<dbReference type="Pfam" id="PF01266">
    <property type="entry name" value="DAO"/>
    <property type="match status" value="1"/>
</dbReference>
<feature type="domain" description="FAD dependent oxidoreductase" evidence="2">
    <location>
        <begin position="14"/>
        <end position="402"/>
    </location>
</feature>
<dbReference type="GO" id="GO:0016491">
    <property type="term" value="F:oxidoreductase activity"/>
    <property type="evidence" value="ECO:0007669"/>
    <property type="project" value="UniProtKB-KW"/>
</dbReference>
<accession>A0A1T5KT85</accession>
<dbReference type="Proteomes" id="UP000190341">
    <property type="component" value="Unassembled WGS sequence"/>
</dbReference>
<dbReference type="PANTHER" id="PTHR13847">
    <property type="entry name" value="SARCOSINE DEHYDROGENASE-RELATED"/>
    <property type="match status" value="1"/>
</dbReference>
<dbReference type="Gene3D" id="3.50.50.60">
    <property type="entry name" value="FAD/NAD(P)-binding domain"/>
    <property type="match status" value="2"/>
</dbReference>
<evidence type="ECO:0000259" key="2">
    <source>
        <dbReference type="Pfam" id="PF01266"/>
    </source>
</evidence>
<evidence type="ECO:0000313" key="4">
    <source>
        <dbReference type="Proteomes" id="UP000190341"/>
    </source>
</evidence>
<dbReference type="SUPFAM" id="SSF51905">
    <property type="entry name" value="FAD/NAD(P)-binding domain"/>
    <property type="match status" value="1"/>
</dbReference>
<proteinExistence type="predicted"/>
<dbReference type="InterPro" id="IPR036188">
    <property type="entry name" value="FAD/NAD-bd_sf"/>
</dbReference>
<dbReference type="Gene3D" id="3.30.9.10">
    <property type="entry name" value="D-Amino Acid Oxidase, subunit A, domain 2"/>
    <property type="match status" value="1"/>
</dbReference>
<name>A0A1T5KT85_9GAMM</name>
<dbReference type="PANTHER" id="PTHR13847:SF289">
    <property type="entry name" value="GLYCINE OXIDASE"/>
    <property type="match status" value="1"/>
</dbReference>
<keyword evidence="1" id="KW-0560">Oxidoreductase</keyword>
<sequence>MSSHVRRGSAQVADVAVLGCGIVGLSIALQLQQRGLSCLLIDPRGPAGDASFGNAGSVSVGNLFPQAVPGTIASALRGLRNPLAPLKLDWPALPHYAGWLWRFARQARWDCVEQTLTALQALNVQARQAWLDLADAVDARDLIGETGYLHVYSEDASFEANAWARGHLQAQGVAHAVLDAQQLRDLEPGIAAIARHGVLQRDSLFVRDPGAFCQRLHGRLLARGAQAMTDRATAIQVEGAGYQVRTGTGSAHVDQVVVAAGAWSTALLRPLGVRLPVAAARGYHAAYAPQADLVGRPTLWAERYLVVSPMAAGIRVTGFKEMTAPDRPARPALMQALAPEARRLFPGLGSAPQSIWSGLRPCTPDSLPILDQVPGERIFVATGHGHLGLTQGPVSAELMTARILGQSPRVPMHAYRLDRFGMRVGS</sequence>
<gene>
    <name evidence="3" type="ORF">SAMN06296058_2007</name>
</gene>
<dbReference type="InterPro" id="IPR006076">
    <property type="entry name" value="FAD-dep_OxRdtase"/>
</dbReference>
<dbReference type="EMBL" id="FUZV01000001">
    <property type="protein sequence ID" value="SKC66994.1"/>
    <property type="molecule type" value="Genomic_DNA"/>
</dbReference>
<protein>
    <submittedName>
        <fullName evidence="3">D-amino-acid dehydrogenase</fullName>
    </submittedName>
</protein>
<dbReference type="STRING" id="428993.SAMN06296058_2007"/>
<dbReference type="SUPFAM" id="SSF54373">
    <property type="entry name" value="FAD-linked reductases, C-terminal domain"/>
    <property type="match status" value="1"/>
</dbReference>
<dbReference type="GO" id="GO:0005737">
    <property type="term" value="C:cytoplasm"/>
    <property type="evidence" value="ECO:0007669"/>
    <property type="project" value="TreeGrafter"/>
</dbReference>
<dbReference type="OrthoDB" id="9805337at2"/>